<keyword evidence="10 13" id="KW-1133">Transmembrane helix</keyword>
<dbReference type="InterPro" id="IPR017384">
    <property type="entry name" value="NADH_Ub_cplx-1_asu_su-1"/>
</dbReference>
<evidence type="ECO:0000256" key="2">
    <source>
        <dbReference type="ARBA" id="ARBA00004298"/>
    </source>
</evidence>
<evidence type="ECO:0000256" key="11">
    <source>
        <dbReference type="ARBA" id="ARBA00023128"/>
    </source>
</evidence>
<dbReference type="PANTHER" id="PTHR17098">
    <property type="entry name" value="NADH-UBIQUINONE OXIDOREDUCTASE MWFE SUBUNIT"/>
    <property type="match status" value="1"/>
</dbReference>
<evidence type="ECO:0000256" key="3">
    <source>
        <dbReference type="ARBA" id="ARBA00009960"/>
    </source>
</evidence>
<reference evidence="14" key="1">
    <citation type="submission" date="2020-04" db="EMBL/GenBank/DDBJ databases">
        <title>Analysis of mating type loci in Filobasidium floriforme.</title>
        <authorList>
            <person name="Nowrousian M."/>
        </authorList>
    </citation>
    <scope>NUCLEOTIDE SEQUENCE</scope>
    <source>
        <strain evidence="14">CBS 6242</strain>
    </source>
</reference>
<organism evidence="14 15">
    <name type="scientific">Filobasidium floriforme</name>
    <dbReference type="NCBI Taxonomy" id="5210"/>
    <lineage>
        <taxon>Eukaryota</taxon>
        <taxon>Fungi</taxon>
        <taxon>Dikarya</taxon>
        <taxon>Basidiomycota</taxon>
        <taxon>Agaricomycotina</taxon>
        <taxon>Tremellomycetes</taxon>
        <taxon>Filobasidiales</taxon>
        <taxon>Filobasidiaceae</taxon>
        <taxon>Filobasidium</taxon>
    </lineage>
</organism>
<keyword evidence="6" id="KW-0679">Respiratory chain</keyword>
<evidence type="ECO:0000313" key="14">
    <source>
        <dbReference type="EMBL" id="KAG7529714.1"/>
    </source>
</evidence>
<keyword evidence="15" id="KW-1185">Reference proteome</keyword>
<gene>
    <name evidence="14" type="ORF">FFLO_05475</name>
</gene>
<comment type="similarity">
    <text evidence="3">Belongs to the complex I NDUFA1 subunit family.</text>
</comment>
<comment type="subcellular location">
    <subcellularLocation>
        <location evidence="2">Mitochondrion inner membrane</location>
        <topology evidence="2">Single-pass membrane protein</topology>
        <orientation evidence="2">Matrix side</orientation>
    </subcellularLocation>
</comment>
<comment type="caution">
    <text evidence="14">The sequence shown here is derived from an EMBL/GenBank/DDBJ whole genome shotgun (WGS) entry which is preliminary data.</text>
</comment>
<evidence type="ECO:0000256" key="9">
    <source>
        <dbReference type="ARBA" id="ARBA00022982"/>
    </source>
</evidence>
<dbReference type="EMBL" id="JABELV010000139">
    <property type="protein sequence ID" value="KAG7529714.1"/>
    <property type="molecule type" value="Genomic_DNA"/>
</dbReference>
<evidence type="ECO:0000256" key="4">
    <source>
        <dbReference type="ARBA" id="ARBA00016392"/>
    </source>
</evidence>
<evidence type="ECO:0000256" key="7">
    <source>
        <dbReference type="ARBA" id="ARBA00022692"/>
    </source>
</evidence>
<keyword evidence="5" id="KW-0813">Transport</keyword>
<protein>
    <recommendedName>
        <fullName evidence="4">NADH dehydrogenase [ubiquinone] 1 alpha subcomplex subunit 1</fullName>
    </recommendedName>
</protein>
<evidence type="ECO:0000256" key="6">
    <source>
        <dbReference type="ARBA" id="ARBA00022660"/>
    </source>
</evidence>
<dbReference type="AlphaFoldDB" id="A0A8K0NRC1"/>
<dbReference type="PANTHER" id="PTHR17098:SF2">
    <property type="entry name" value="NADH DEHYDROGENASE [UBIQUINONE] 1 ALPHA SUBCOMPLEX SUBUNIT 1"/>
    <property type="match status" value="1"/>
</dbReference>
<evidence type="ECO:0000313" key="15">
    <source>
        <dbReference type="Proteomes" id="UP000812966"/>
    </source>
</evidence>
<keyword evidence="9" id="KW-0249">Electron transport</keyword>
<evidence type="ECO:0000256" key="10">
    <source>
        <dbReference type="ARBA" id="ARBA00022989"/>
    </source>
</evidence>
<dbReference type="Pfam" id="PF15879">
    <property type="entry name" value="MWFE"/>
    <property type="match status" value="1"/>
</dbReference>
<evidence type="ECO:0000256" key="5">
    <source>
        <dbReference type="ARBA" id="ARBA00022448"/>
    </source>
</evidence>
<feature type="transmembrane region" description="Helical" evidence="13">
    <location>
        <begin position="7"/>
        <end position="28"/>
    </location>
</feature>
<dbReference type="Proteomes" id="UP000812966">
    <property type="component" value="Unassembled WGS sequence"/>
</dbReference>
<keyword evidence="11" id="KW-0496">Mitochondrion</keyword>
<keyword evidence="12 13" id="KW-0472">Membrane</keyword>
<evidence type="ECO:0000256" key="1">
    <source>
        <dbReference type="ARBA" id="ARBA00003195"/>
    </source>
</evidence>
<dbReference type="GO" id="GO:0005743">
    <property type="term" value="C:mitochondrial inner membrane"/>
    <property type="evidence" value="ECO:0007669"/>
    <property type="project" value="UniProtKB-SubCell"/>
</dbReference>
<evidence type="ECO:0000256" key="13">
    <source>
        <dbReference type="SAM" id="Phobius"/>
    </source>
</evidence>
<evidence type="ECO:0000256" key="8">
    <source>
        <dbReference type="ARBA" id="ARBA00022792"/>
    </source>
</evidence>
<comment type="function">
    <text evidence="1">Accessory subunit of the mitochondrial membrane respiratory chain NADH dehydrogenase (Complex I), that is believed not to be involved in catalysis. Complex I functions in the transfer of electrons from NADH to the respiratory chain. The immediate electron acceptor for the enzyme is believed to be ubiquinone.</text>
</comment>
<evidence type="ECO:0000256" key="12">
    <source>
        <dbReference type="ARBA" id="ARBA00023136"/>
    </source>
</evidence>
<keyword evidence="8" id="KW-0999">Mitochondrion inner membrane</keyword>
<keyword evidence="7 13" id="KW-0812">Transmembrane</keyword>
<sequence>MPVPWEALIPFGLLTAMFGITGTGFNVAKRLTNDGKPPRYNLDHWDQMMMARDERLTGSWRGQTVSHAYEVM</sequence>
<name>A0A8K0NRC1_9TREE</name>
<proteinExistence type="inferred from homology"/>
<accession>A0A8K0NRC1</accession>